<accession>A0A5C4JFU0</accession>
<dbReference type="InterPro" id="IPR017601">
    <property type="entry name" value="DGQHR-contain_dom"/>
</dbReference>
<sequence>MTSKTFVPAFKAQVGNWTYFSCLMSYAQVAREVSFAHELGGNQDLGTMIQRGVGTRTAQITEYLLTNENRFLGAIIIAVWGGNPNYLEVTMDAENEAILSGLDRNFGVLTFDGTQQFFALDGQHRLKAIKDAVKRNPELGNEDINVIVVPHFDTPEGRRRTRRLFTNINRNAKSTNLQENIALDEDDSFAILTRQLLDEHPFVSRDKAVLVFSKVGEGGELVLASRSISASSPAWSTISVLYDVVKEIGFELPCTLNESNQRADDELLDQSYEIIAERIQDLLDACGNLQKRYLTAQSPRDVRAPKGREGAGHPFMRPAVQVQVARVVRHILEQETMTWEEVMKRLSALNWKISEAPFSAMWIETPEGRQQGKMASGKDHTQLLYDLLLVHLAPRSKAQISRALRSYADLMKARYPVSTDELSKLLPVETVQFQPE</sequence>
<dbReference type="Pfam" id="PF14072">
    <property type="entry name" value="DndB"/>
    <property type="match status" value="1"/>
</dbReference>
<organism evidence="1 2">
    <name type="scientific">Actinomadura soli</name>
    <dbReference type="NCBI Taxonomy" id="2508997"/>
    <lineage>
        <taxon>Bacteria</taxon>
        <taxon>Bacillati</taxon>
        <taxon>Actinomycetota</taxon>
        <taxon>Actinomycetes</taxon>
        <taxon>Streptosporangiales</taxon>
        <taxon>Thermomonosporaceae</taxon>
        <taxon>Actinomadura</taxon>
    </lineage>
</organism>
<dbReference type="RefSeq" id="WP_138644504.1">
    <property type="nucleotide sequence ID" value="NZ_VCKW01000030.1"/>
</dbReference>
<dbReference type="Proteomes" id="UP000309174">
    <property type="component" value="Unassembled WGS sequence"/>
</dbReference>
<dbReference type="NCBIfam" id="TIGR03187">
    <property type="entry name" value="DGQHR"/>
    <property type="match status" value="1"/>
</dbReference>
<gene>
    <name evidence="1" type="ORF">ETD83_08430</name>
</gene>
<comment type="caution">
    <text evidence="1">The sequence shown here is derived from an EMBL/GenBank/DDBJ whole genome shotgun (WGS) entry which is preliminary data.</text>
</comment>
<evidence type="ECO:0000313" key="2">
    <source>
        <dbReference type="Proteomes" id="UP000309174"/>
    </source>
</evidence>
<protein>
    <submittedName>
        <fullName evidence="1">DGQHR domain-containing protein</fullName>
    </submittedName>
</protein>
<name>A0A5C4JFU0_9ACTN</name>
<proteinExistence type="predicted"/>
<dbReference type="AlphaFoldDB" id="A0A5C4JFU0"/>
<reference evidence="1 2" key="1">
    <citation type="submission" date="2019-05" db="EMBL/GenBank/DDBJ databases">
        <title>Draft genome sequence of Actinomadura sp. 14C53.</title>
        <authorList>
            <person name="Saricaoglu S."/>
            <person name="Isik K."/>
        </authorList>
    </citation>
    <scope>NUCLEOTIDE SEQUENCE [LARGE SCALE GENOMIC DNA]</scope>
    <source>
        <strain evidence="1 2">14C53</strain>
    </source>
</reference>
<dbReference type="InterPro" id="IPR017642">
    <property type="entry name" value="DNA_S_mod_DndB"/>
</dbReference>
<dbReference type="CDD" id="cd16414">
    <property type="entry name" value="dndB_like"/>
    <property type="match status" value="1"/>
</dbReference>
<dbReference type="EMBL" id="VCKW01000030">
    <property type="protein sequence ID" value="TMR04375.1"/>
    <property type="molecule type" value="Genomic_DNA"/>
</dbReference>
<keyword evidence="2" id="KW-1185">Reference proteome</keyword>
<evidence type="ECO:0000313" key="1">
    <source>
        <dbReference type="EMBL" id="TMR04375.1"/>
    </source>
</evidence>
<dbReference type="OrthoDB" id="3524978at2"/>